<name>A0ABV2SIX2_9GAMM</name>
<reference evidence="2 3" key="1">
    <citation type="submission" date="2024-06" db="EMBL/GenBank/DDBJ databases">
        <title>Genomic Encyclopedia of Type Strains, Phase V (KMG-V): Genome sequencing to study the core and pangenomes of soil and plant-associated prokaryotes.</title>
        <authorList>
            <person name="Whitman W."/>
        </authorList>
    </citation>
    <scope>NUCLEOTIDE SEQUENCE [LARGE SCALE GENOMIC DNA]</scope>
    <source>
        <strain evidence="2 3">NE40</strain>
    </source>
</reference>
<comment type="caution">
    <text evidence="2">The sequence shown here is derived from an EMBL/GenBank/DDBJ whole genome shotgun (WGS) entry which is preliminary data.</text>
</comment>
<keyword evidence="1" id="KW-0812">Transmembrane</keyword>
<proteinExistence type="predicted"/>
<protein>
    <submittedName>
        <fullName evidence="2">Uncharacterized protein</fullName>
    </submittedName>
</protein>
<evidence type="ECO:0000313" key="2">
    <source>
        <dbReference type="EMBL" id="MET4756898.1"/>
    </source>
</evidence>
<feature type="transmembrane region" description="Helical" evidence="1">
    <location>
        <begin position="79"/>
        <end position="99"/>
    </location>
</feature>
<feature type="transmembrane region" description="Helical" evidence="1">
    <location>
        <begin position="575"/>
        <end position="595"/>
    </location>
</feature>
<sequence>MILASTSHRHSEKKKRSIIVFCLSFFLFSGIFSSRSYAATEITPVVAKIAAQLGPEAIKVILKQPYSFRHLSDYDPKNFVVTSLGAGILAITMGSNLFIVSKDRFLSALAVLGTAPFAFESVHSVLSPVVNAVGKAGSAIKSGVVTMYHGDFSGCVGCPGAAGGAISKAFSGVVTFFRLPLPEMGLKAAAPAHQMLGFAIGILMTPADAISAGEGMKTVFCEKESGGNETSPDSFSLDDYDGIGNGYYVPAIGQNSTATAVSQAADLSEGTCEQVAYWVPLVLNALPTAAVGRNAGLGVISQLATTGVVDPVNAAVSAWKGTEYVSTAMQHVTAFKAQLPDYLTGLEAFQGLNIEEGIGFLGDNAQKVANNFVDLVDDAVDLADDISGMELQTLATTVAEGGWTPDKLNELASEISVRAYKDLSTREMLLLFDPSKEFGRVATVGLGIMQWAITAGAIGAARPMLLYAFNSGKIRTLSEREGFEYPEAGIVVFPNGIAVDVNDPNFKVNETLVDEFREEIERVDLDMLINEVTYTTQSIIVACFGFLVPAMNILSAATKIKMGMVDGNTYPNPPYYWASLFESFAISGTGGYLYFRNLYGAIPHIEKVIDYRKAIGETDWFDAINPFDHVSTAVGALVGMFTISGGLAIQPYVMVCTQYIGNKLIIFGGFIGSQLIRAKSSVGGCLGGICP</sequence>
<feature type="transmembrane region" description="Helical" evidence="1">
    <location>
        <begin position="532"/>
        <end position="555"/>
    </location>
</feature>
<evidence type="ECO:0000256" key="1">
    <source>
        <dbReference type="SAM" id="Phobius"/>
    </source>
</evidence>
<evidence type="ECO:0000313" key="3">
    <source>
        <dbReference type="Proteomes" id="UP001549366"/>
    </source>
</evidence>
<gene>
    <name evidence="2" type="ORF">V5J35_002090</name>
</gene>
<dbReference type="RefSeq" id="WP_354011179.1">
    <property type="nucleotide sequence ID" value="NZ_JBEWTA010000001.1"/>
</dbReference>
<organism evidence="2 3">
    <name type="scientific">Endozoicomonas lisbonensis</name>
    <dbReference type="NCBI Taxonomy" id="3120522"/>
    <lineage>
        <taxon>Bacteria</taxon>
        <taxon>Pseudomonadati</taxon>
        <taxon>Pseudomonadota</taxon>
        <taxon>Gammaproteobacteria</taxon>
        <taxon>Oceanospirillales</taxon>
        <taxon>Endozoicomonadaceae</taxon>
        <taxon>Endozoicomonas</taxon>
    </lineage>
</organism>
<accession>A0ABV2SIX2</accession>
<keyword evidence="3" id="KW-1185">Reference proteome</keyword>
<keyword evidence="1" id="KW-1133">Transmembrane helix</keyword>
<dbReference type="Proteomes" id="UP001549366">
    <property type="component" value="Unassembled WGS sequence"/>
</dbReference>
<dbReference type="EMBL" id="JBEWTB010000002">
    <property type="protein sequence ID" value="MET4756898.1"/>
    <property type="molecule type" value="Genomic_DNA"/>
</dbReference>
<keyword evidence="1" id="KW-0472">Membrane</keyword>